<feature type="transmembrane region" description="Helical" evidence="1">
    <location>
        <begin position="117"/>
        <end position="136"/>
    </location>
</feature>
<dbReference type="InterPro" id="IPR008457">
    <property type="entry name" value="Cu-R_CopD_dom"/>
</dbReference>
<dbReference type="OMA" id="GTDWGRT"/>
<accession>A0A4D6KCG9</accession>
<proteinExistence type="predicted"/>
<feature type="transmembrane region" description="Helical" evidence="1">
    <location>
        <begin position="80"/>
        <end position="97"/>
    </location>
</feature>
<dbReference type="AlphaFoldDB" id="A0A4D6KCG9"/>
<name>A0A4D6KCG9_9EURY</name>
<feature type="domain" description="Copper resistance protein D" evidence="2">
    <location>
        <begin position="42"/>
        <end position="134"/>
    </location>
</feature>
<dbReference type="Proteomes" id="UP000297053">
    <property type="component" value="Chromosome"/>
</dbReference>
<dbReference type="Pfam" id="PF05425">
    <property type="entry name" value="CopD"/>
    <property type="match status" value="1"/>
</dbReference>
<protein>
    <recommendedName>
        <fullName evidence="2">Copper resistance protein D domain-containing protein</fullName>
    </recommendedName>
</protein>
<keyword evidence="1" id="KW-0472">Membrane</keyword>
<keyword evidence="1" id="KW-1133">Transmembrane helix</keyword>
<feature type="transmembrane region" description="Helical" evidence="1">
    <location>
        <begin position="47"/>
        <end position="68"/>
    </location>
</feature>
<reference evidence="3 4" key="2">
    <citation type="submission" date="2019-04" db="EMBL/GenBank/DDBJ databases">
        <authorList>
            <person name="Yang S."/>
            <person name="Wei W."/>
        </authorList>
    </citation>
    <scope>NUCLEOTIDE SEQUENCE [LARGE SCALE GENOMIC DNA]</scope>
    <source>
        <strain evidence="4">ZP60</strain>
    </source>
</reference>
<dbReference type="GeneID" id="42178109"/>
<evidence type="ECO:0000256" key="1">
    <source>
        <dbReference type="SAM" id="Phobius"/>
    </source>
</evidence>
<evidence type="ECO:0000259" key="2">
    <source>
        <dbReference type="Pfam" id="PF05425"/>
    </source>
</evidence>
<gene>
    <name evidence="3" type="ORF">E5139_04195</name>
</gene>
<sequence>MSQSLHLAIRTVHVLAMALLVGGAAGLWAAARRRVDDLHVLAKRYEWLFWAALGVLVLTGVGNLGALGAPGPGTRWGQTLLAKLVVVALFVLGSAVRTLALTRTDRSTPLAAWSRRAYGLTTVTLLALVVLAEVLAHG</sequence>
<feature type="transmembrane region" description="Helical" evidence="1">
    <location>
        <begin position="12"/>
        <end position="31"/>
    </location>
</feature>
<keyword evidence="1" id="KW-0812">Transmembrane</keyword>
<dbReference type="EMBL" id="CP039375">
    <property type="protein sequence ID" value="QCD64875.1"/>
    <property type="molecule type" value="Genomic_DNA"/>
</dbReference>
<dbReference type="GO" id="GO:0016020">
    <property type="term" value="C:membrane"/>
    <property type="evidence" value="ECO:0007669"/>
    <property type="project" value="InterPro"/>
</dbReference>
<dbReference type="RefSeq" id="WP_012807710.1">
    <property type="nucleotide sequence ID" value="NZ_CP039375.1"/>
</dbReference>
<organism evidence="3 4">
    <name type="scientific">Halomicrobium mukohataei</name>
    <dbReference type="NCBI Taxonomy" id="57705"/>
    <lineage>
        <taxon>Archaea</taxon>
        <taxon>Methanobacteriati</taxon>
        <taxon>Methanobacteriota</taxon>
        <taxon>Stenosarchaea group</taxon>
        <taxon>Halobacteria</taxon>
        <taxon>Halobacteriales</taxon>
        <taxon>Haloarculaceae</taxon>
        <taxon>Halomicrobium</taxon>
    </lineage>
</organism>
<dbReference type="KEGG" id="halz:E5139_04195"/>
<evidence type="ECO:0000313" key="4">
    <source>
        <dbReference type="Proteomes" id="UP000297053"/>
    </source>
</evidence>
<evidence type="ECO:0000313" key="3">
    <source>
        <dbReference type="EMBL" id="QCD64875.1"/>
    </source>
</evidence>
<reference evidence="3 4" key="1">
    <citation type="submission" date="2019-04" db="EMBL/GenBank/DDBJ databases">
        <title>Complete genome sequence of Arthrobacter sp. ZXY-2 associated with effective atrazine degradation and salt adaptation.</title>
        <authorList>
            <person name="Zhao X."/>
        </authorList>
    </citation>
    <scope>NUCLEOTIDE SEQUENCE [LARGE SCALE GENOMIC DNA]</scope>
    <source>
        <strain evidence="4">ZP60</strain>
    </source>
</reference>